<gene>
    <name evidence="2" type="ORF">B0T15DRAFT_515196</name>
</gene>
<organism evidence="2 3">
    <name type="scientific">Chaetomium strumarium</name>
    <dbReference type="NCBI Taxonomy" id="1170767"/>
    <lineage>
        <taxon>Eukaryota</taxon>
        <taxon>Fungi</taxon>
        <taxon>Dikarya</taxon>
        <taxon>Ascomycota</taxon>
        <taxon>Pezizomycotina</taxon>
        <taxon>Sordariomycetes</taxon>
        <taxon>Sordariomycetidae</taxon>
        <taxon>Sordariales</taxon>
        <taxon>Chaetomiaceae</taxon>
        <taxon>Chaetomium</taxon>
    </lineage>
</organism>
<dbReference type="RefSeq" id="XP_062725094.1">
    <property type="nucleotide sequence ID" value="XM_062868169.1"/>
</dbReference>
<feature type="region of interest" description="Disordered" evidence="1">
    <location>
        <begin position="38"/>
        <end position="221"/>
    </location>
</feature>
<comment type="caution">
    <text evidence="2">The sequence shown here is derived from an EMBL/GenBank/DDBJ whole genome shotgun (WGS) entry which is preliminary data.</text>
</comment>
<feature type="compositionally biased region" description="Polar residues" evidence="1">
    <location>
        <begin position="78"/>
        <end position="113"/>
    </location>
</feature>
<evidence type="ECO:0000256" key="1">
    <source>
        <dbReference type="SAM" id="MobiDB-lite"/>
    </source>
</evidence>
<feature type="compositionally biased region" description="Low complexity" evidence="1">
    <location>
        <begin position="179"/>
        <end position="208"/>
    </location>
</feature>
<feature type="compositionally biased region" description="Low complexity" evidence="1">
    <location>
        <begin position="127"/>
        <end position="151"/>
    </location>
</feature>
<dbReference type="AlphaFoldDB" id="A0AAJ0H0K7"/>
<proteinExistence type="predicted"/>
<dbReference type="GeneID" id="87886998"/>
<protein>
    <recommendedName>
        <fullName evidence="4">Glycine zipper 2TM domain-containing protein</fullName>
    </recommendedName>
</protein>
<sequence>MYSSVFCLMSRLPKFQVGNACVNRTIFLARAWDVCGFPNGPRGMPRARPINDTPYVTEEPRKSGSSPRQAGDDANSPPYINNTSLPTKTSPDNMSSQDYYNQQQGFGYSNGGQQIYDPQAPYYAQAQNPPSQQHHSPPNQPHHQGPPQHQPYGGGGYQHDSNPHYPPSAPQHHQGAPYSQLSQHGGQSQGQHYPQQHQQPPHQDQSHGGSHDQHGQPKQAPLNSLLGAAAGALLGHSATGGGGGGALGAAVGVLGSALGGSKLEHALVGE</sequence>
<dbReference type="EMBL" id="JAUDZG010000001">
    <property type="protein sequence ID" value="KAK3309314.1"/>
    <property type="molecule type" value="Genomic_DNA"/>
</dbReference>
<dbReference type="Proteomes" id="UP001273166">
    <property type="component" value="Unassembled WGS sequence"/>
</dbReference>
<evidence type="ECO:0008006" key="4">
    <source>
        <dbReference type="Google" id="ProtNLM"/>
    </source>
</evidence>
<evidence type="ECO:0000313" key="2">
    <source>
        <dbReference type="EMBL" id="KAK3309314.1"/>
    </source>
</evidence>
<accession>A0AAJ0H0K7</accession>
<reference evidence="2" key="2">
    <citation type="submission" date="2023-06" db="EMBL/GenBank/DDBJ databases">
        <authorList>
            <consortium name="Lawrence Berkeley National Laboratory"/>
            <person name="Mondo S.J."/>
            <person name="Hensen N."/>
            <person name="Bonometti L."/>
            <person name="Westerberg I."/>
            <person name="Brannstrom I.O."/>
            <person name="Guillou S."/>
            <person name="Cros-Aarteil S."/>
            <person name="Calhoun S."/>
            <person name="Haridas S."/>
            <person name="Kuo A."/>
            <person name="Pangilinan J."/>
            <person name="Riley R."/>
            <person name="Labutti K."/>
            <person name="Andreopoulos B."/>
            <person name="Lipzen A."/>
            <person name="Chen C."/>
            <person name="Yanf M."/>
            <person name="Daum C."/>
            <person name="Ng V."/>
            <person name="Clum A."/>
            <person name="Steindorff A."/>
            <person name="Ohm R."/>
            <person name="Martin F."/>
            <person name="Silar P."/>
            <person name="Natvig D."/>
            <person name="Lalanne C."/>
            <person name="Gautier V."/>
            <person name="Ament-Velasquez S.L."/>
            <person name="Kruys A."/>
            <person name="Hutchinson M.I."/>
            <person name="Powell A.J."/>
            <person name="Barry K."/>
            <person name="Miller A.N."/>
            <person name="Grigoriev I.V."/>
            <person name="Debuchy R."/>
            <person name="Gladieux P."/>
            <person name="Thoren M.H."/>
            <person name="Johannesson H."/>
        </authorList>
    </citation>
    <scope>NUCLEOTIDE SEQUENCE</scope>
    <source>
        <strain evidence="2">CBS 333.67</strain>
    </source>
</reference>
<keyword evidence="3" id="KW-1185">Reference proteome</keyword>
<evidence type="ECO:0000313" key="3">
    <source>
        <dbReference type="Proteomes" id="UP001273166"/>
    </source>
</evidence>
<name>A0AAJ0H0K7_9PEZI</name>
<reference evidence="2" key="1">
    <citation type="journal article" date="2023" name="Mol. Phylogenet. Evol.">
        <title>Genome-scale phylogeny and comparative genomics of the fungal order Sordariales.</title>
        <authorList>
            <person name="Hensen N."/>
            <person name="Bonometti L."/>
            <person name="Westerberg I."/>
            <person name="Brannstrom I.O."/>
            <person name="Guillou S."/>
            <person name="Cros-Aarteil S."/>
            <person name="Calhoun S."/>
            <person name="Haridas S."/>
            <person name="Kuo A."/>
            <person name="Mondo S."/>
            <person name="Pangilinan J."/>
            <person name="Riley R."/>
            <person name="LaButti K."/>
            <person name="Andreopoulos B."/>
            <person name="Lipzen A."/>
            <person name="Chen C."/>
            <person name="Yan M."/>
            <person name="Daum C."/>
            <person name="Ng V."/>
            <person name="Clum A."/>
            <person name="Steindorff A."/>
            <person name="Ohm R.A."/>
            <person name="Martin F."/>
            <person name="Silar P."/>
            <person name="Natvig D.O."/>
            <person name="Lalanne C."/>
            <person name="Gautier V."/>
            <person name="Ament-Velasquez S.L."/>
            <person name="Kruys A."/>
            <person name="Hutchinson M.I."/>
            <person name="Powell A.J."/>
            <person name="Barry K."/>
            <person name="Miller A.N."/>
            <person name="Grigoriev I.V."/>
            <person name="Debuchy R."/>
            <person name="Gladieux P."/>
            <person name="Hiltunen Thoren M."/>
            <person name="Johannesson H."/>
        </authorList>
    </citation>
    <scope>NUCLEOTIDE SEQUENCE</scope>
    <source>
        <strain evidence="2">CBS 333.67</strain>
    </source>
</reference>